<dbReference type="GO" id="GO:0005634">
    <property type="term" value="C:nucleus"/>
    <property type="evidence" value="ECO:0007669"/>
    <property type="project" value="TreeGrafter"/>
</dbReference>
<dbReference type="PROSITE" id="PS51194">
    <property type="entry name" value="HELICASE_CTER"/>
    <property type="match status" value="1"/>
</dbReference>
<proteinExistence type="inferred from homology"/>
<dbReference type="GO" id="GO:0009378">
    <property type="term" value="F:four-way junction helicase activity"/>
    <property type="evidence" value="ECO:0007669"/>
    <property type="project" value="TreeGrafter"/>
</dbReference>
<feature type="region of interest" description="Disordered" evidence="8">
    <location>
        <begin position="673"/>
        <end position="748"/>
    </location>
</feature>
<dbReference type="PROSITE" id="PS51192">
    <property type="entry name" value="HELICASE_ATP_BIND_1"/>
    <property type="match status" value="1"/>
</dbReference>
<dbReference type="Pfam" id="PF00270">
    <property type="entry name" value="DEAD"/>
    <property type="match status" value="1"/>
</dbReference>
<dbReference type="PANTHER" id="PTHR13710">
    <property type="entry name" value="DNA HELICASE RECQ FAMILY MEMBER"/>
    <property type="match status" value="1"/>
</dbReference>
<evidence type="ECO:0000313" key="11">
    <source>
        <dbReference type="EMBL" id="KZW02464.1"/>
    </source>
</evidence>
<dbReference type="GO" id="GO:0000724">
    <property type="term" value="P:double-strand break repair via homologous recombination"/>
    <property type="evidence" value="ECO:0007669"/>
    <property type="project" value="TreeGrafter"/>
</dbReference>
<dbReference type="Gene3D" id="3.40.50.300">
    <property type="entry name" value="P-loop containing nucleotide triphosphate hydrolases"/>
    <property type="match status" value="2"/>
</dbReference>
<feature type="compositionally biased region" description="Basic residues" evidence="8">
    <location>
        <begin position="739"/>
        <end position="748"/>
    </location>
</feature>
<comment type="similarity">
    <text evidence="1">Belongs to the helicase family. RecQ subfamily.</text>
</comment>
<evidence type="ECO:0000313" key="12">
    <source>
        <dbReference type="Proteomes" id="UP000077266"/>
    </source>
</evidence>
<dbReference type="AlphaFoldDB" id="A0A165PP94"/>
<dbReference type="InterPro" id="IPR027417">
    <property type="entry name" value="P-loop_NTPase"/>
</dbReference>
<keyword evidence="5" id="KW-0067">ATP-binding</keyword>
<dbReference type="InterPro" id="IPR001650">
    <property type="entry name" value="Helicase_C-like"/>
</dbReference>
<feature type="domain" description="Helicase ATP-binding" evidence="9">
    <location>
        <begin position="26"/>
        <end position="194"/>
    </location>
</feature>
<dbReference type="InterPro" id="IPR036388">
    <property type="entry name" value="WH-like_DNA-bd_sf"/>
</dbReference>
<dbReference type="GO" id="GO:0016787">
    <property type="term" value="F:hydrolase activity"/>
    <property type="evidence" value="ECO:0007669"/>
    <property type="project" value="UniProtKB-KW"/>
</dbReference>
<dbReference type="SMART" id="SM00490">
    <property type="entry name" value="HELICc"/>
    <property type="match status" value="1"/>
</dbReference>
<dbReference type="GO" id="GO:0005524">
    <property type="term" value="F:ATP binding"/>
    <property type="evidence" value="ECO:0007669"/>
    <property type="project" value="UniProtKB-KW"/>
</dbReference>
<sequence length="748" mass="82763">MDEAHEILRETFGLGSFRGKQEPAIERLVVHNKHTLVVFPTGTGKSLVYQLPALMLPGLTLCISPLIALMKDQVDACVKRGIEAGRIDSSQSKEEYQETVQALRNKTLKLLYVAPERLNMEGFMTLIAGFEIELLAVDESHCVSEWGDAFRPDYLKIARFAKENYVNRILCLTATATPAVAEDIARAFDIDVDEGIFRIPSYRHNLHLQIESIPDDPEGSDRIERCARIIRASPGPTIIYVTRQQNTENVANELVAKGIPARFYHAGMDVGARKTTQEWFMESPNAVVCATIAFGMGIDKADIRNVIHFNLPKTLEGYSQEVGRAGRDGKPSTCTLFLHAGDRCILENFARGNTPSKDSVREMVKHTCIQAIAQGVKKNDVLEIKAWHLGRDLDIRDVTLGLLYAQLELRQEFGYLRAVTPRYAEYEYTADPTLYSKARADTSPPAKAIFMHAQLNKTRTKYTIDVTEAAAAPGFNVSRDNVVMKLNEWHDAGWIVMKASQRLNRYRLLRDLPTDDDEINRIADVMFDEMVKRENAEVARMERVFEWAAAGTCLPRSLTEYFGDAWEAGEDCGVCTVCRNGGAAAVTYAYTPPPFNERLFRAVLDAVGPIRNDARFLTRVAFGITSPRVTAEKLSKHAAFGSMSDHSWEELLARCEEVVEGWKKANPGWTREDAKLKDMDTNVGGAGGAKRKSTGSAYGAASSTAKRGRGSGSYASSSNRGGGTQASSSSYRGGGGGTKRGRGSWRGR</sequence>
<evidence type="ECO:0000256" key="2">
    <source>
        <dbReference type="ARBA" id="ARBA00022741"/>
    </source>
</evidence>
<dbReference type="STRING" id="1314781.A0A165PP94"/>
<dbReference type="InParanoid" id="A0A165PP94"/>
<evidence type="ECO:0000256" key="4">
    <source>
        <dbReference type="ARBA" id="ARBA00022806"/>
    </source>
</evidence>
<dbReference type="NCBIfam" id="TIGR00614">
    <property type="entry name" value="recQ_fam"/>
    <property type="match status" value="1"/>
</dbReference>
<dbReference type="InterPro" id="IPR004589">
    <property type="entry name" value="DNA_helicase_ATP-dep_RecQ"/>
</dbReference>
<dbReference type="EMBL" id="KV425888">
    <property type="protein sequence ID" value="KZW02464.1"/>
    <property type="molecule type" value="Genomic_DNA"/>
</dbReference>
<feature type="domain" description="Helicase C-terminal" evidence="10">
    <location>
        <begin position="222"/>
        <end position="388"/>
    </location>
</feature>
<keyword evidence="3" id="KW-0378">Hydrolase</keyword>
<dbReference type="GO" id="GO:0005694">
    <property type="term" value="C:chromosome"/>
    <property type="evidence" value="ECO:0007669"/>
    <property type="project" value="TreeGrafter"/>
</dbReference>
<evidence type="ECO:0000256" key="3">
    <source>
        <dbReference type="ARBA" id="ARBA00022801"/>
    </source>
</evidence>
<evidence type="ECO:0000256" key="5">
    <source>
        <dbReference type="ARBA" id="ARBA00022840"/>
    </source>
</evidence>
<protein>
    <recommendedName>
        <fullName evidence="7">DNA 3'-5' helicase</fullName>
        <ecNumber evidence="7">5.6.2.4</ecNumber>
    </recommendedName>
</protein>
<dbReference type="Gene3D" id="1.10.10.10">
    <property type="entry name" value="Winged helix-like DNA-binding domain superfamily/Winged helix DNA-binding domain"/>
    <property type="match status" value="1"/>
</dbReference>
<gene>
    <name evidence="11" type="ORF">EXIGLDRAFT_738305</name>
</gene>
<dbReference type="SUPFAM" id="SSF52540">
    <property type="entry name" value="P-loop containing nucleoside triphosphate hydrolases"/>
    <property type="match status" value="1"/>
</dbReference>
<evidence type="ECO:0000259" key="10">
    <source>
        <dbReference type="PROSITE" id="PS51194"/>
    </source>
</evidence>
<dbReference type="Proteomes" id="UP000077266">
    <property type="component" value="Unassembled WGS sequence"/>
</dbReference>
<evidence type="ECO:0000256" key="7">
    <source>
        <dbReference type="ARBA" id="ARBA00034808"/>
    </source>
</evidence>
<dbReference type="GO" id="GO:0003676">
    <property type="term" value="F:nucleic acid binding"/>
    <property type="evidence" value="ECO:0007669"/>
    <property type="project" value="InterPro"/>
</dbReference>
<evidence type="ECO:0000256" key="6">
    <source>
        <dbReference type="ARBA" id="ARBA00034617"/>
    </source>
</evidence>
<keyword evidence="12" id="KW-1185">Reference proteome</keyword>
<dbReference type="SMART" id="SM00487">
    <property type="entry name" value="DEXDc"/>
    <property type="match status" value="1"/>
</dbReference>
<keyword evidence="2" id="KW-0547">Nucleotide-binding</keyword>
<dbReference type="InterPro" id="IPR014001">
    <property type="entry name" value="Helicase_ATP-bd"/>
</dbReference>
<dbReference type="EC" id="5.6.2.4" evidence="7"/>
<dbReference type="OrthoDB" id="2507344at2759"/>
<dbReference type="InterPro" id="IPR011545">
    <property type="entry name" value="DEAD/DEAH_box_helicase_dom"/>
</dbReference>
<dbReference type="GO" id="GO:0005737">
    <property type="term" value="C:cytoplasm"/>
    <property type="evidence" value="ECO:0007669"/>
    <property type="project" value="TreeGrafter"/>
</dbReference>
<name>A0A165PP94_EXIGL</name>
<keyword evidence="4 11" id="KW-0347">Helicase</keyword>
<organism evidence="11 12">
    <name type="scientific">Exidia glandulosa HHB12029</name>
    <dbReference type="NCBI Taxonomy" id="1314781"/>
    <lineage>
        <taxon>Eukaryota</taxon>
        <taxon>Fungi</taxon>
        <taxon>Dikarya</taxon>
        <taxon>Basidiomycota</taxon>
        <taxon>Agaricomycotina</taxon>
        <taxon>Agaricomycetes</taxon>
        <taxon>Auriculariales</taxon>
        <taxon>Exidiaceae</taxon>
        <taxon>Exidia</taxon>
    </lineage>
</organism>
<reference evidence="11 12" key="1">
    <citation type="journal article" date="2016" name="Mol. Biol. Evol.">
        <title>Comparative Genomics of Early-Diverging Mushroom-Forming Fungi Provides Insights into the Origins of Lignocellulose Decay Capabilities.</title>
        <authorList>
            <person name="Nagy L.G."/>
            <person name="Riley R."/>
            <person name="Tritt A."/>
            <person name="Adam C."/>
            <person name="Daum C."/>
            <person name="Floudas D."/>
            <person name="Sun H."/>
            <person name="Yadav J.S."/>
            <person name="Pangilinan J."/>
            <person name="Larsson K.H."/>
            <person name="Matsuura K."/>
            <person name="Barry K."/>
            <person name="Labutti K."/>
            <person name="Kuo R."/>
            <person name="Ohm R.A."/>
            <person name="Bhattacharya S.S."/>
            <person name="Shirouzu T."/>
            <person name="Yoshinaga Y."/>
            <person name="Martin F.M."/>
            <person name="Grigoriev I.V."/>
            <person name="Hibbett D.S."/>
        </authorList>
    </citation>
    <scope>NUCLEOTIDE SEQUENCE [LARGE SCALE GENOMIC DNA]</scope>
    <source>
        <strain evidence="11 12">HHB12029</strain>
    </source>
</reference>
<dbReference type="PANTHER" id="PTHR13710:SF120">
    <property type="entry name" value="BIFUNCTIONAL 3'-5' EXONUCLEASE_ATP-DEPENDENT HELICASE WRN"/>
    <property type="match status" value="1"/>
</dbReference>
<dbReference type="Pfam" id="PF00271">
    <property type="entry name" value="Helicase_C"/>
    <property type="match status" value="1"/>
</dbReference>
<comment type="catalytic activity">
    <reaction evidence="6">
        <text>Couples ATP hydrolysis with the unwinding of duplex DNA by translocating in the 3'-5' direction.</text>
        <dbReference type="EC" id="5.6.2.4"/>
    </reaction>
</comment>
<dbReference type="GO" id="GO:0043138">
    <property type="term" value="F:3'-5' DNA helicase activity"/>
    <property type="evidence" value="ECO:0007669"/>
    <property type="project" value="UniProtKB-EC"/>
</dbReference>
<accession>A0A165PP94</accession>
<evidence type="ECO:0000256" key="8">
    <source>
        <dbReference type="SAM" id="MobiDB-lite"/>
    </source>
</evidence>
<evidence type="ECO:0000259" key="9">
    <source>
        <dbReference type="PROSITE" id="PS51192"/>
    </source>
</evidence>
<feature type="compositionally biased region" description="Low complexity" evidence="8">
    <location>
        <begin position="694"/>
        <end position="705"/>
    </location>
</feature>
<evidence type="ECO:0000256" key="1">
    <source>
        <dbReference type="ARBA" id="ARBA00005446"/>
    </source>
</evidence>